<dbReference type="EMBL" id="CP078145">
    <property type="protein sequence ID" value="QXN88286.1"/>
    <property type="molecule type" value="Genomic_DNA"/>
</dbReference>
<gene>
    <name evidence="1" type="ORF">KV110_22030</name>
</gene>
<evidence type="ECO:0000313" key="1">
    <source>
        <dbReference type="EMBL" id="QXN88286.1"/>
    </source>
</evidence>
<dbReference type="Proteomes" id="UP000694257">
    <property type="component" value="Chromosome"/>
</dbReference>
<name>A0ABX8RFZ8_NOCIO</name>
<keyword evidence="2" id="KW-1185">Reference proteome</keyword>
<reference evidence="1 2" key="1">
    <citation type="submission" date="2021-07" db="EMBL/GenBank/DDBJ databases">
        <title>Whole Genome Sequence of Nocardia Iowensis.</title>
        <authorList>
            <person name="Lamm A."/>
            <person name="Collins-Fairclough A.M."/>
            <person name="Bunk B."/>
            <person name="Sproer C."/>
        </authorList>
    </citation>
    <scope>NUCLEOTIDE SEQUENCE [LARGE SCALE GENOMIC DNA]</scope>
    <source>
        <strain evidence="1 2">NRRL 5646</strain>
    </source>
</reference>
<accession>A0ABX8RFZ8</accession>
<protein>
    <recommendedName>
        <fullName evidence="3">Phage tail sheath protein</fullName>
    </recommendedName>
</protein>
<organism evidence="1 2">
    <name type="scientific">Nocardia iowensis</name>
    <dbReference type="NCBI Taxonomy" id="204891"/>
    <lineage>
        <taxon>Bacteria</taxon>
        <taxon>Bacillati</taxon>
        <taxon>Actinomycetota</taxon>
        <taxon>Actinomycetes</taxon>
        <taxon>Mycobacteriales</taxon>
        <taxon>Nocardiaceae</taxon>
        <taxon>Nocardia</taxon>
    </lineage>
</organism>
<sequence>MPLHYVRVYPVLDNFSPVVRPTGNMVVIGDATAGAPNVAVEVSTLAEATEKFSAPNGPPSALTKSLITAMTQSPSPSRLWGIKQGTAIAPALTAAEALDVQFVVMAQTPLTTDTAKPGGAIAALREHVNAVSRTGDGKERMGVAMLTKGVAETTLVAGTLVDDRMVYVAHQSDEDAASAVAGTIAGYPPHTSMVLKQVAINNVPFTNAQIDTINGAEDEGSPEAPPPVPAAIAGKGVVWLTSPALIPGKGTYLGEGYTGNPSKKKYIDVQRTIDDVTFRLKARLIGAIGNLRISRSGLRALIVTMEAVLNPLVAGGVLESYRLTIPILNLLDADPATLTDTQVQAIHDAYTSRVAQVLASVEYAGAMHRIHINLKFN</sequence>
<evidence type="ECO:0000313" key="2">
    <source>
        <dbReference type="Proteomes" id="UP000694257"/>
    </source>
</evidence>
<proteinExistence type="predicted"/>
<evidence type="ECO:0008006" key="3">
    <source>
        <dbReference type="Google" id="ProtNLM"/>
    </source>
</evidence>
<dbReference type="RefSeq" id="WP_218469169.1">
    <property type="nucleotide sequence ID" value="NZ_BAABJN010000008.1"/>
</dbReference>